<evidence type="ECO:0000313" key="14">
    <source>
        <dbReference type="Proteomes" id="UP000663852"/>
    </source>
</evidence>
<dbReference type="GO" id="GO:0034625">
    <property type="term" value="P:fatty acid elongation, monounsaturated fatty acid"/>
    <property type="evidence" value="ECO:0007669"/>
    <property type="project" value="TreeGrafter"/>
</dbReference>
<evidence type="ECO:0000256" key="5">
    <source>
        <dbReference type="ARBA" id="ARBA00022832"/>
    </source>
</evidence>
<name>A0A813NKM2_ADIRI</name>
<comment type="caution">
    <text evidence="11">The sequence shown here is derived from an EMBL/GenBank/DDBJ whole genome shotgun (WGS) entry which is preliminary data.</text>
</comment>
<evidence type="ECO:0000313" key="11">
    <source>
        <dbReference type="EMBL" id="CAF0739574.1"/>
    </source>
</evidence>
<keyword evidence="2 10" id="KW-0444">Lipid biosynthesis</keyword>
<organism evidence="11 14">
    <name type="scientific">Adineta ricciae</name>
    <name type="common">Rotifer</name>
    <dbReference type="NCBI Taxonomy" id="249248"/>
    <lineage>
        <taxon>Eukaryota</taxon>
        <taxon>Metazoa</taxon>
        <taxon>Spiralia</taxon>
        <taxon>Gnathifera</taxon>
        <taxon>Rotifera</taxon>
        <taxon>Eurotatoria</taxon>
        <taxon>Bdelloidea</taxon>
        <taxon>Adinetida</taxon>
        <taxon>Adinetidae</taxon>
        <taxon>Adineta</taxon>
    </lineage>
</organism>
<evidence type="ECO:0000256" key="8">
    <source>
        <dbReference type="ARBA" id="ARBA00023136"/>
    </source>
</evidence>
<keyword evidence="4 10" id="KW-0812">Transmembrane</keyword>
<proteinExistence type="inferred from homology"/>
<dbReference type="PANTHER" id="PTHR11157">
    <property type="entry name" value="FATTY ACID ACYL TRANSFERASE-RELATED"/>
    <property type="match status" value="1"/>
</dbReference>
<dbReference type="AlphaFoldDB" id="A0A813NKM2"/>
<feature type="transmembrane region" description="Helical" evidence="10">
    <location>
        <begin position="227"/>
        <end position="251"/>
    </location>
</feature>
<keyword evidence="5 10" id="KW-0276">Fatty acid metabolism</keyword>
<dbReference type="Proteomes" id="UP000663852">
    <property type="component" value="Unassembled WGS sequence"/>
</dbReference>
<evidence type="ECO:0000256" key="7">
    <source>
        <dbReference type="ARBA" id="ARBA00023098"/>
    </source>
</evidence>
<dbReference type="OrthoDB" id="434092at2759"/>
<evidence type="ECO:0000256" key="10">
    <source>
        <dbReference type="RuleBase" id="RU361115"/>
    </source>
</evidence>
<evidence type="ECO:0000256" key="3">
    <source>
        <dbReference type="ARBA" id="ARBA00022679"/>
    </source>
</evidence>
<dbReference type="GO" id="GO:0005789">
    <property type="term" value="C:endoplasmic reticulum membrane"/>
    <property type="evidence" value="ECO:0007669"/>
    <property type="project" value="TreeGrafter"/>
</dbReference>
<dbReference type="GO" id="GO:0030148">
    <property type="term" value="P:sphingolipid biosynthetic process"/>
    <property type="evidence" value="ECO:0007669"/>
    <property type="project" value="TreeGrafter"/>
</dbReference>
<feature type="transmembrane region" description="Helical" evidence="10">
    <location>
        <begin position="56"/>
        <end position="76"/>
    </location>
</feature>
<dbReference type="EMBL" id="CAJNOR010000054">
    <property type="protein sequence ID" value="CAF0776149.1"/>
    <property type="molecule type" value="Genomic_DNA"/>
</dbReference>
<dbReference type="GO" id="GO:0034626">
    <property type="term" value="P:fatty acid elongation, polyunsaturated fatty acid"/>
    <property type="evidence" value="ECO:0007669"/>
    <property type="project" value="TreeGrafter"/>
</dbReference>
<accession>A0A813NKM2</accession>
<evidence type="ECO:0000256" key="2">
    <source>
        <dbReference type="ARBA" id="ARBA00022516"/>
    </source>
</evidence>
<dbReference type="Pfam" id="PF01151">
    <property type="entry name" value="ELO"/>
    <property type="match status" value="1"/>
</dbReference>
<dbReference type="GO" id="GO:0042761">
    <property type="term" value="P:very long-chain fatty acid biosynthetic process"/>
    <property type="evidence" value="ECO:0007669"/>
    <property type="project" value="TreeGrafter"/>
</dbReference>
<dbReference type="PANTHER" id="PTHR11157:SF12">
    <property type="entry name" value="ELONGATION OF VERY LONG CHAIN FATTY ACIDS PROTEIN 4"/>
    <property type="match status" value="1"/>
</dbReference>
<keyword evidence="6 10" id="KW-1133">Transmembrane helix</keyword>
<keyword evidence="9 10" id="KW-0275">Fatty acid biosynthesis</keyword>
<feature type="transmembrane region" description="Helical" evidence="10">
    <location>
        <begin position="192"/>
        <end position="215"/>
    </location>
</feature>
<dbReference type="EC" id="2.3.1.199" evidence="10"/>
<keyword evidence="8 10" id="KW-0472">Membrane</keyword>
<keyword evidence="7 10" id="KW-0443">Lipid metabolism</keyword>
<feature type="transmembrane region" description="Helical" evidence="10">
    <location>
        <begin position="105"/>
        <end position="123"/>
    </location>
</feature>
<evidence type="ECO:0000256" key="4">
    <source>
        <dbReference type="ARBA" id="ARBA00022692"/>
    </source>
</evidence>
<dbReference type="GO" id="GO:0009922">
    <property type="term" value="F:fatty acid elongase activity"/>
    <property type="evidence" value="ECO:0007669"/>
    <property type="project" value="UniProtKB-EC"/>
</dbReference>
<gene>
    <name evidence="11" type="ORF">EDS130_LOCUS1639</name>
    <name evidence="12" type="ORF">XAT740_LOCUS1718</name>
</gene>
<reference evidence="11" key="1">
    <citation type="submission" date="2021-02" db="EMBL/GenBank/DDBJ databases">
        <authorList>
            <person name="Nowell W R."/>
        </authorList>
    </citation>
    <scope>NUCLEOTIDE SEQUENCE</scope>
</reference>
<dbReference type="GO" id="GO:0019367">
    <property type="term" value="P:fatty acid elongation, saturated fatty acid"/>
    <property type="evidence" value="ECO:0007669"/>
    <property type="project" value="TreeGrafter"/>
</dbReference>
<evidence type="ECO:0000256" key="6">
    <source>
        <dbReference type="ARBA" id="ARBA00022989"/>
    </source>
</evidence>
<feature type="transmembrane region" description="Helical" evidence="10">
    <location>
        <begin position="15"/>
        <end position="35"/>
    </location>
</feature>
<evidence type="ECO:0000313" key="13">
    <source>
        <dbReference type="Proteomes" id="UP000663828"/>
    </source>
</evidence>
<keyword evidence="3 10" id="KW-0808">Transferase</keyword>
<comment type="similarity">
    <text evidence="10">Belongs to the ELO family.</text>
</comment>
<sequence>MLNQISPKGPDPVTYSWFLCGSPWPVIAITLGYVISVPLGKKWMANRAVPFNMRSIIVLYNLIAVIVNAYVVVLAVETLTLKPYRIYCQRVMHNKEDLPLSKAVWWYYISKAFEFWDTWFFILNKKFSHISVLHVYHHATMFPIWYLATRYTPGGEVALPVIVNACVHVVMYSYYGLAAMGIQRNQLARVKLFVTVIQISQFVAAAIGCMFRFHTMFFKKDKACYEFPVLFVLIFLAHSTSLLFLFLNYFFQEYVWKRNSKHRESSSKKKNGYITTDKRD</sequence>
<evidence type="ECO:0000256" key="9">
    <source>
        <dbReference type="ARBA" id="ARBA00023160"/>
    </source>
</evidence>
<comment type="subcellular location">
    <subcellularLocation>
        <location evidence="1">Membrane</location>
        <topology evidence="1">Multi-pass membrane protein</topology>
    </subcellularLocation>
</comment>
<evidence type="ECO:0000313" key="12">
    <source>
        <dbReference type="EMBL" id="CAF0776149.1"/>
    </source>
</evidence>
<feature type="transmembrane region" description="Helical" evidence="10">
    <location>
        <begin position="160"/>
        <end position="180"/>
    </location>
</feature>
<dbReference type="InterPro" id="IPR002076">
    <property type="entry name" value="ELO_fam"/>
</dbReference>
<evidence type="ECO:0000256" key="1">
    <source>
        <dbReference type="ARBA" id="ARBA00004141"/>
    </source>
</evidence>
<comment type="catalytic activity">
    <reaction evidence="10">
        <text>a very-long-chain acyl-CoA + malonyl-CoA + H(+) = a very-long-chain 3-oxoacyl-CoA + CO2 + CoA</text>
        <dbReference type="Rhea" id="RHEA:32727"/>
        <dbReference type="ChEBI" id="CHEBI:15378"/>
        <dbReference type="ChEBI" id="CHEBI:16526"/>
        <dbReference type="ChEBI" id="CHEBI:57287"/>
        <dbReference type="ChEBI" id="CHEBI:57384"/>
        <dbReference type="ChEBI" id="CHEBI:90725"/>
        <dbReference type="ChEBI" id="CHEBI:90736"/>
        <dbReference type="EC" id="2.3.1.199"/>
    </reaction>
</comment>
<keyword evidence="13" id="KW-1185">Reference proteome</keyword>
<protein>
    <recommendedName>
        <fullName evidence="10">Elongation of very long chain fatty acids protein</fullName>
        <ecNumber evidence="10">2.3.1.199</ecNumber>
    </recommendedName>
    <alternativeName>
        <fullName evidence="10">Very-long-chain 3-oxoacyl-CoA synthase</fullName>
    </alternativeName>
</protein>
<dbReference type="Proteomes" id="UP000663828">
    <property type="component" value="Unassembled WGS sequence"/>
</dbReference>
<dbReference type="EMBL" id="CAJNOJ010000004">
    <property type="protein sequence ID" value="CAF0739574.1"/>
    <property type="molecule type" value="Genomic_DNA"/>
</dbReference>
<feature type="transmembrane region" description="Helical" evidence="10">
    <location>
        <begin position="130"/>
        <end position="148"/>
    </location>
</feature>